<dbReference type="AlphaFoldDB" id="A0A381YRN9"/>
<gene>
    <name evidence="1" type="ORF">METZ01_LOCUS132146</name>
</gene>
<name>A0A381YRN9_9ZZZZ</name>
<sequence length="286" mass="31011">MTVGLAGFSYQNPPMAIVREIIRRGLRDLTIVSGPTAGIETDLLIGAGCVRCVVAAGVTLERIAGIAPAFRHHAESGRISVWECDECIWYVALKAGSWGVPYLLWPGGIGTSLPALNEDLREIEEDAKHYLQVPAIRPDTVFLHAPEADQFGNVRASRHAYLGRSFAERALTEACTGPVICTVESIVSNEQVVSGPEWTLLHGALVAEAPWGAHPGGASGRYVPDLEHIRSYATAANQLRHGNPKPYSRYLETFVEQTTDHGSYIELVGKDVLSGLEIRLSQDESS</sequence>
<proteinExistence type="predicted"/>
<protein>
    <submittedName>
        <fullName evidence="1">Uncharacterized protein</fullName>
    </submittedName>
</protein>
<dbReference type="InterPro" id="IPR037171">
    <property type="entry name" value="NagB/RpiA_transferase-like"/>
</dbReference>
<dbReference type="Pfam" id="PF01144">
    <property type="entry name" value="CoA_trans"/>
    <property type="match status" value="1"/>
</dbReference>
<dbReference type="Gene3D" id="3.40.1080.10">
    <property type="entry name" value="Glutaconate Coenzyme A-transferase"/>
    <property type="match status" value="1"/>
</dbReference>
<evidence type="ECO:0000313" key="1">
    <source>
        <dbReference type="EMBL" id="SVA79292.1"/>
    </source>
</evidence>
<dbReference type="GO" id="GO:0008410">
    <property type="term" value="F:CoA-transferase activity"/>
    <property type="evidence" value="ECO:0007669"/>
    <property type="project" value="InterPro"/>
</dbReference>
<dbReference type="InterPro" id="IPR004165">
    <property type="entry name" value="CoA_trans_fam_I"/>
</dbReference>
<organism evidence="1">
    <name type="scientific">marine metagenome</name>
    <dbReference type="NCBI Taxonomy" id="408172"/>
    <lineage>
        <taxon>unclassified sequences</taxon>
        <taxon>metagenomes</taxon>
        <taxon>ecological metagenomes</taxon>
    </lineage>
</organism>
<dbReference type="SUPFAM" id="SSF100950">
    <property type="entry name" value="NagB/RpiA/CoA transferase-like"/>
    <property type="match status" value="1"/>
</dbReference>
<dbReference type="EMBL" id="UINC01018810">
    <property type="protein sequence ID" value="SVA79292.1"/>
    <property type="molecule type" value="Genomic_DNA"/>
</dbReference>
<dbReference type="SMART" id="SM00882">
    <property type="entry name" value="CoA_trans"/>
    <property type="match status" value="1"/>
</dbReference>
<accession>A0A381YRN9</accession>
<reference evidence="1" key="1">
    <citation type="submission" date="2018-05" db="EMBL/GenBank/DDBJ databases">
        <authorList>
            <person name="Lanie J.A."/>
            <person name="Ng W.-L."/>
            <person name="Kazmierczak K.M."/>
            <person name="Andrzejewski T.M."/>
            <person name="Davidsen T.M."/>
            <person name="Wayne K.J."/>
            <person name="Tettelin H."/>
            <person name="Glass J.I."/>
            <person name="Rusch D."/>
            <person name="Podicherti R."/>
            <person name="Tsui H.-C.T."/>
            <person name="Winkler M.E."/>
        </authorList>
    </citation>
    <scope>NUCLEOTIDE SEQUENCE</scope>
</reference>